<comment type="caution">
    <text evidence="1">The sequence shown here is derived from an EMBL/GenBank/DDBJ whole genome shotgun (WGS) entry which is preliminary data.</text>
</comment>
<keyword evidence="2" id="KW-1185">Reference proteome</keyword>
<protein>
    <submittedName>
        <fullName evidence="1">Uncharacterized protein</fullName>
    </submittedName>
</protein>
<proteinExistence type="predicted"/>
<evidence type="ECO:0000313" key="1">
    <source>
        <dbReference type="EMBL" id="RED97916.1"/>
    </source>
</evidence>
<dbReference type="EMBL" id="QREG01000011">
    <property type="protein sequence ID" value="RED97916.1"/>
    <property type="molecule type" value="Genomic_DNA"/>
</dbReference>
<reference evidence="1 2" key="1">
    <citation type="submission" date="2018-07" db="EMBL/GenBank/DDBJ databases">
        <title>Genomic Encyclopedia of Type Strains, Phase IV (KMG-IV): sequencing the most valuable type-strain genomes for metagenomic binning, comparative biology and taxonomic classification.</title>
        <authorList>
            <person name="Goeker M."/>
        </authorList>
    </citation>
    <scope>NUCLEOTIDE SEQUENCE [LARGE SCALE GENOMIC DNA]</scope>
    <source>
        <strain evidence="1 2">DSM 4134</strain>
    </source>
</reference>
<evidence type="ECO:0000313" key="2">
    <source>
        <dbReference type="Proteomes" id="UP000256779"/>
    </source>
</evidence>
<name>A0A3D9L1I2_MARFU</name>
<gene>
    <name evidence="1" type="ORF">C7460_11157</name>
</gene>
<dbReference type="Proteomes" id="UP000256779">
    <property type="component" value="Unassembled WGS sequence"/>
</dbReference>
<organism evidence="1 2">
    <name type="scientific">Marinoscillum furvescens DSM 4134</name>
    <dbReference type="NCBI Taxonomy" id="1122208"/>
    <lineage>
        <taxon>Bacteria</taxon>
        <taxon>Pseudomonadati</taxon>
        <taxon>Bacteroidota</taxon>
        <taxon>Cytophagia</taxon>
        <taxon>Cytophagales</taxon>
        <taxon>Reichenbachiellaceae</taxon>
        <taxon>Marinoscillum</taxon>
    </lineage>
</organism>
<dbReference type="RefSeq" id="WP_147302939.1">
    <property type="nucleotide sequence ID" value="NZ_QREG01000011.1"/>
</dbReference>
<dbReference type="AlphaFoldDB" id="A0A3D9L1I2"/>
<sequence length="114" mass="13233">MRKSLLHIILCSILAFAVTDYIWLEMFHEDIVCIDLELEKEKEQENEEEKLKETEHHVKKELLLIGLYLAKHNQPKLSIGPGSGYIKNGNSFAPDITHNKPPKYLEICQIIIYS</sequence>
<accession>A0A3D9L1I2</accession>